<dbReference type="RefSeq" id="WP_013312976.1">
    <property type="nucleotide sequence ID" value="NC_014484.1"/>
</dbReference>
<reference key="1">
    <citation type="submission" date="2009-08" db="EMBL/GenBank/DDBJ databases">
        <title>The genome sequence of Spirochaeta thermophila DSM6192.</title>
        <authorList>
            <person name="Angelov A."/>
            <person name="Mientus M."/>
            <person name="Wittenberg S."/>
            <person name="Lehmann R."/>
            <person name="Liesegang H."/>
            <person name="Daniel R."/>
            <person name="Liebl W."/>
        </authorList>
    </citation>
    <scope>NUCLEOTIDE SEQUENCE</scope>
    <source>
        <strain>DSM 6192</strain>
    </source>
</reference>
<dbReference type="EMBL" id="CP001698">
    <property type="protein sequence ID" value="ADN01135.1"/>
    <property type="molecule type" value="Genomic_DNA"/>
</dbReference>
<accession>E0RND5</accession>
<feature type="transmembrane region" description="Helical" evidence="1">
    <location>
        <begin position="6"/>
        <end position="24"/>
    </location>
</feature>
<sequence length="137" mass="15055">MDPVILILGTVTVILIGLLAAGMVKDVLSRERARISGRDSSALPRCPVCRTPLAPGERVSSRVFSRGKQANHLGIVESMAHILGCPHCYPAPREVRRRCPVCGKDLLVTDVLVARMFENTRTGRKHVRILGCSRCRD</sequence>
<reference evidence="2 3" key="2">
    <citation type="journal article" date="2010" name="J. Bacteriol.">
        <title>Genome sequence of the polysaccharide-degrading, thermophilic anaerobe Spirochaeta thermophila DSM 6192.</title>
        <authorList>
            <person name="Angelov A."/>
            <person name="Liebl S."/>
            <person name="Ballschmiter M."/>
            <person name="Bomeke M."/>
            <person name="Lehmann R."/>
            <person name="Liesegang H."/>
            <person name="Daniel R."/>
            <person name="Liebl W."/>
        </authorList>
    </citation>
    <scope>NUCLEOTIDE SEQUENCE [LARGE SCALE GENOMIC DNA]</scope>
    <source>
        <strain evidence="3">ATCC 49972 / DSM 6192 / RI 19.B1</strain>
    </source>
</reference>
<evidence type="ECO:0000313" key="3">
    <source>
        <dbReference type="Proteomes" id="UP000001296"/>
    </source>
</evidence>
<keyword evidence="1" id="KW-1133">Transmembrane helix</keyword>
<dbReference type="HOGENOM" id="CLU_133861_0_0_12"/>
<dbReference type="Proteomes" id="UP000001296">
    <property type="component" value="Chromosome"/>
</dbReference>
<dbReference type="eggNOG" id="ENOG502ZQCQ">
    <property type="taxonomic scope" value="Bacteria"/>
</dbReference>
<protein>
    <submittedName>
        <fullName evidence="2">Uncharacterized protein</fullName>
    </submittedName>
</protein>
<dbReference type="PaxDb" id="665571-STHERM_c01590"/>
<proteinExistence type="predicted"/>
<keyword evidence="1" id="KW-0812">Transmembrane</keyword>
<gene>
    <name evidence="2" type="ordered locus">STHERM_c01590</name>
</gene>
<name>E0RND5_WINT6</name>
<keyword evidence="1" id="KW-0472">Membrane</keyword>
<dbReference type="KEGG" id="sta:STHERM_c01590"/>
<evidence type="ECO:0000256" key="1">
    <source>
        <dbReference type="SAM" id="Phobius"/>
    </source>
</evidence>
<dbReference type="AlphaFoldDB" id="E0RND5"/>
<organism evidence="2 3">
    <name type="scientific">Winmispira thermophila (strain ATCC 49972 / DSM 6192 / RI 19.B1)</name>
    <name type="common">Spirochaeta thermophila</name>
    <dbReference type="NCBI Taxonomy" id="665571"/>
    <lineage>
        <taxon>Bacteria</taxon>
        <taxon>Pseudomonadati</taxon>
        <taxon>Spirochaetota</taxon>
        <taxon>Spirochaetia</taxon>
        <taxon>Winmispirales</taxon>
        <taxon>Winmispiraceae</taxon>
        <taxon>Winmispira</taxon>
    </lineage>
</organism>
<evidence type="ECO:0000313" key="2">
    <source>
        <dbReference type="EMBL" id="ADN01135.1"/>
    </source>
</evidence>